<feature type="chain" id="PRO_5002991252" description="Deacetylase PdaC domain-containing protein" evidence="1">
    <location>
        <begin position="30"/>
        <end position="228"/>
    </location>
</feature>
<dbReference type="Proteomes" id="UP000004509">
    <property type="component" value="Unassembled WGS sequence"/>
</dbReference>
<feature type="domain" description="DUF3298" evidence="2">
    <location>
        <begin position="150"/>
        <end position="225"/>
    </location>
</feature>
<evidence type="ECO:0000259" key="3">
    <source>
        <dbReference type="Pfam" id="PF13739"/>
    </source>
</evidence>
<dbReference type="InterPro" id="IPR021729">
    <property type="entry name" value="DUF3298"/>
</dbReference>
<dbReference type="EMBL" id="ACYH01000037">
    <property type="protein sequence ID" value="EEV20299.1"/>
    <property type="molecule type" value="Genomic_DNA"/>
</dbReference>
<dbReference type="InterPro" id="IPR025303">
    <property type="entry name" value="PdaC"/>
</dbReference>
<dbReference type="STRING" id="596324.TREVI0001_2048"/>
<dbReference type="OrthoDB" id="5637at2"/>
<proteinExistence type="predicted"/>
<keyword evidence="1" id="KW-0732">Signal</keyword>
<evidence type="ECO:0000313" key="4">
    <source>
        <dbReference type="EMBL" id="EEV20299.1"/>
    </source>
</evidence>
<feature type="signal peptide" evidence="1">
    <location>
        <begin position="1"/>
        <end position="29"/>
    </location>
</feature>
<comment type="caution">
    <text evidence="4">The sequence shown here is derived from an EMBL/GenBank/DDBJ whole genome shotgun (WGS) entry which is preliminary data.</text>
</comment>
<sequence>MKNLHPALRISSTFGLILMLCCLPFAVYAKDKKDNGKDKKQGISYEADIDYPVFEKEPLLNAQVSDIVQKNLEAFNNEFFSAEAPAYPQAFEFDMDSSSVYEDANHISFLLNVYQFTGGAHGTTSLIPVTYSKQTKKLLSLEEAVQPTRKDWLSALSTEARKQLNDQVKKQTFVSDEDWINKGTEPSKENFSVFKLEKNAVRIIFSQYQVGPYSSGMPEIVVPRSLFK</sequence>
<evidence type="ECO:0008006" key="6">
    <source>
        <dbReference type="Google" id="ProtNLM"/>
    </source>
</evidence>
<accession>C8PQE4</accession>
<name>C8PQE4_9SPIR</name>
<evidence type="ECO:0000256" key="1">
    <source>
        <dbReference type="SAM" id="SignalP"/>
    </source>
</evidence>
<feature type="domain" description="Deacetylase PdaC" evidence="3">
    <location>
        <begin position="44"/>
        <end position="124"/>
    </location>
</feature>
<gene>
    <name evidence="4" type="ORF">TREVI0001_2048</name>
</gene>
<protein>
    <recommendedName>
        <fullName evidence="6">Deacetylase PdaC domain-containing protein</fullName>
    </recommendedName>
</protein>
<evidence type="ECO:0000259" key="2">
    <source>
        <dbReference type="Pfam" id="PF11738"/>
    </source>
</evidence>
<dbReference type="Gene3D" id="3.30.565.40">
    <property type="entry name" value="Fervidobacterium nodosum Rt17-B1 like"/>
    <property type="match status" value="1"/>
</dbReference>
<dbReference type="RefSeq" id="WP_006188799.1">
    <property type="nucleotide sequence ID" value="NZ_ACYH01000037.1"/>
</dbReference>
<evidence type="ECO:0000313" key="5">
    <source>
        <dbReference type="Proteomes" id="UP000004509"/>
    </source>
</evidence>
<dbReference type="Gene3D" id="3.90.640.20">
    <property type="entry name" value="Heat-shock cognate protein, ATPase"/>
    <property type="match status" value="1"/>
</dbReference>
<dbReference type="AlphaFoldDB" id="C8PQE4"/>
<dbReference type="eggNOG" id="COG0726">
    <property type="taxonomic scope" value="Bacteria"/>
</dbReference>
<organism evidence="4 5">
    <name type="scientific">Treponema vincentii ATCC 35580</name>
    <dbReference type="NCBI Taxonomy" id="596324"/>
    <lineage>
        <taxon>Bacteria</taxon>
        <taxon>Pseudomonadati</taxon>
        <taxon>Spirochaetota</taxon>
        <taxon>Spirochaetia</taxon>
        <taxon>Spirochaetales</taxon>
        <taxon>Treponemataceae</taxon>
        <taxon>Treponema</taxon>
    </lineage>
</organism>
<dbReference type="Pfam" id="PF13739">
    <property type="entry name" value="PdaC"/>
    <property type="match status" value="1"/>
</dbReference>
<dbReference type="Pfam" id="PF11738">
    <property type="entry name" value="DUF3298"/>
    <property type="match status" value="1"/>
</dbReference>
<reference evidence="4 5" key="1">
    <citation type="submission" date="2009-07" db="EMBL/GenBank/DDBJ databases">
        <authorList>
            <person name="Madupu R."/>
            <person name="Sebastian Y."/>
            <person name="Durkin A.S."/>
            <person name="Torralba M."/>
            <person name="Methe B."/>
            <person name="Sutton G.G."/>
            <person name="Strausberg R.L."/>
            <person name="Nelson K.E."/>
        </authorList>
    </citation>
    <scope>NUCLEOTIDE SEQUENCE [LARGE SCALE GENOMIC DNA]</scope>
    <source>
        <strain evidence="4 5">ATCC 35580</strain>
    </source>
</reference>
<dbReference type="InterPro" id="IPR037126">
    <property type="entry name" value="PdaC/RsiV-like_sf"/>
</dbReference>